<evidence type="ECO:0000256" key="4">
    <source>
        <dbReference type="ARBA" id="ARBA00022833"/>
    </source>
</evidence>
<accession>A0A2I0B8T6</accession>
<comment type="similarity">
    <text evidence="1">Belongs to the type IV zinc-finger family. Class A subfamily.</text>
</comment>
<feature type="compositionally biased region" description="Acidic residues" evidence="7">
    <location>
        <begin position="102"/>
        <end position="114"/>
    </location>
</feature>
<evidence type="ECO:0000256" key="6">
    <source>
        <dbReference type="PROSITE-ProRule" id="PRU00094"/>
    </source>
</evidence>
<dbReference type="Pfam" id="PF00320">
    <property type="entry name" value="GATA"/>
    <property type="match status" value="1"/>
</dbReference>
<evidence type="ECO:0000259" key="8">
    <source>
        <dbReference type="PROSITE" id="PS50114"/>
    </source>
</evidence>
<dbReference type="STRING" id="1088818.A0A2I0B8T6"/>
<evidence type="ECO:0000256" key="2">
    <source>
        <dbReference type="ARBA" id="ARBA00022723"/>
    </source>
</evidence>
<reference evidence="9 10" key="1">
    <citation type="journal article" date="2017" name="Nature">
        <title>The Apostasia genome and the evolution of orchids.</title>
        <authorList>
            <person name="Zhang G.Q."/>
            <person name="Liu K.W."/>
            <person name="Li Z."/>
            <person name="Lohaus R."/>
            <person name="Hsiao Y.Y."/>
            <person name="Niu S.C."/>
            <person name="Wang J.Y."/>
            <person name="Lin Y.C."/>
            <person name="Xu Q."/>
            <person name="Chen L.J."/>
            <person name="Yoshida K."/>
            <person name="Fujiwara S."/>
            <person name="Wang Z.W."/>
            <person name="Zhang Y.Q."/>
            <person name="Mitsuda N."/>
            <person name="Wang M."/>
            <person name="Liu G.H."/>
            <person name="Pecoraro L."/>
            <person name="Huang H.X."/>
            <person name="Xiao X.J."/>
            <person name="Lin M."/>
            <person name="Wu X.Y."/>
            <person name="Wu W.L."/>
            <person name="Chen Y.Y."/>
            <person name="Chang S.B."/>
            <person name="Sakamoto S."/>
            <person name="Ohme-Takagi M."/>
            <person name="Yagi M."/>
            <person name="Zeng S.J."/>
            <person name="Shen C.Y."/>
            <person name="Yeh C.M."/>
            <person name="Luo Y.B."/>
            <person name="Tsai W.C."/>
            <person name="Van de Peer Y."/>
            <person name="Liu Z.J."/>
        </authorList>
    </citation>
    <scope>NUCLEOTIDE SEQUENCE [LARGE SCALE GENOMIC DNA]</scope>
    <source>
        <strain evidence="10">cv. Shenzhen</strain>
        <tissue evidence="9">Stem</tissue>
    </source>
</reference>
<dbReference type="SUPFAM" id="SSF57716">
    <property type="entry name" value="Glucocorticoid receptor-like (DNA-binding domain)"/>
    <property type="match status" value="1"/>
</dbReference>
<dbReference type="AlphaFoldDB" id="A0A2I0B8T6"/>
<dbReference type="GO" id="GO:0005634">
    <property type="term" value="C:nucleus"/>
    <property type="evidence" value="ECO:0007669"/>
    <property type="project" value="TreeGrafter"/>
</dbReference>
<dbReference type="PANTHER" id="PTHR45658">
    <property type="entry name" value="GATA TRANSCRIPTION FACTOR"/>
    <property type="match status" value="1"/>
</dbReference>
<dbReference type="CDD" id="cd00202">
    <property type="entry name" value="ZnF_GATA"/>
    <property type="match status" value="1"/>
</dbReference>
<keyword evidence="10" id="KW-1185">Reference proteome</keyword>
<dbReference type="GO" id="GO:0006355">
    <property type="term" value="P:regulation of DNA-templated transcription"/>
    <property type="evidence" value="ECO:0007669"/>
    <property type="project" value="InterPro"/>
</dbReference>
<keyword evidence="2" id="KW-0479">Metal-binding</keyword>
<dbReference type="PROSITE" id="PS00344">
    <property type="entry name" value="GATA_ZN_FINGER_1"/>
    <property type="match status" value="1"/>
</dbReference>
<keyword evidence="5" id="KW-0010">Activator</keyword>
<evidence type="ECO:0000256" key="1">
    <source>
        <dbReference type="ARBA" id="ARBA00005694"/>
    </source>
</evidence>
<dbReference type="PROSITE" id="PS50114">
    <property type="entry name" value="GATA_ZN_FINGER_2"/>
    <property type="match status" value="1"/>
</dbReference>
<evidence type="ECO:0000313" key="9">
    <source>
        <dbReference type="EMBL" id="PKA64189.1"/>
    </source>
</evidence>
<dbReference type="GO" id="GO:0008270">
    <property type="term" value="F:zinc ion binding"/>
    <property type="evidence" value="ECO:0007669"/>
    <property type="project" value="UniProtKB-KW"/>
</dbReference>
<dbReference type="GO" id="GO:0043565">
    <property type="term" value="F:sequence-specific DNA binding"/>
    <property type="evidence" value="ECO:0007669"/>
    <property type="project" value="InterPro"/>
</dbReference>
<evidence type="ECO:0000256" key="7">
    <source>
        <dbReference type="SAM" id="MobiDB-lite"/>
    </source>
</evidence>
<sequence>MLHQMLLSPRPFSPSPSLPCSLRHSSSAFALSAGRLLPSPPTNAFSAQGEMEDMKGMHSSALHMGFSGDEVGEAAWAAERGNLLAEEFQVEDLLDLRGLLESEEEDEDEEEDEETARVDFTGTKPKPSAVTEEEPSSLSEISLPEEPDAAHLEWLSRFFEDCQPEFQPQTFPSPAKYSVSGCQKPAPSISSSTAPGAPIKAKRSKRSRGDGAVWTRSGPPVVADSPPTSSITGDGSSPAPSSSSSSSSSSISSTYISFEPSPAAAVVFLDETPPPPKKHMPKKRGRKPKNPLAAAGSFATGDRCCTHCGVQKTPQWRAGPHGAKTLCNACGVRFKSGRLLPEYRPACSPTFVSNVHSNSHRKVLEMRRKKEEQLLPVSPPPVPSC</sequence>
<protein>
    <submittedName>
        <fullName evidence="9">GATA transcription factor 5</fullName>
    </submittedName>
</protein>
<feature type="compositionally biased region" description="Basic residues" evidence="7">
    <location>
        <begin position="276"/>
        <end position="289"/>
    </location>
</feature>
<dbReference type="GO" id="GO:0030154">
    <property type="term" value="P:cell differentiation"/>
    <property type="evidence" value="ECO:0007669"/>
    <property type="project" value="TreeGrafter"/>
</dbReference>
<proteinExistence type="inferred from homology"/>
<evidence type="ECO:0000313" key="10">
    <source>
        <dbReference type="Proteomes" id="UP000236161"/>
    </source>
</evidence>
<gene>
    <name evidence="9" type="primary">GATA5</name>
    <name evidence="9" type="ORF">AXF42_Ash005202</name>
</gene>
<dbReference type="PANTHER" id="PTHR45658:SF92">
    <property type="entry name" value="GATA TRANSCRIPTION FACTOR 5"/>
    <property type="match status" value="1"/>
</dbReference>
<dbReference type="Gene3D" id="3.30.50.10">
    <property type="entry name" value="Erythroid Transcription Factor GATA-1, subunit A"/>
    <property type="match status" value="1"/>
</dbReference>
<dbReference type="FunFam" id="3.30.50.10:FF:000018">
    <property type="entry name" value="GATA transcription factor"/>
    <property type="match status" value="1"/>
</dbReference>
<evidence type="ECO:0000256" key="5">
    <source>
        <dbReference type="ARBA" id="ARBA00023159"/>
    </source>
</evidence>
<dbReference type="Proteomes" id="UP000236161">
    <property type="component" value="Unassembled WGS sequence"/>
</dbReference>
<dbReference type="SMART" id="SM00401">
    <property type="entry name" value="ZnF_GATA"/>
    <property type="match status" value="1"/>
</dbReference>
<organism evidence="9 10">
    <name type="scientific">Apostasia shenzhenica</name>
    <dbReference type="NCBI Taxonomy" id="1088818"/>
    <lineage>
        <taxon>Eukaryota</taxon>
        <taxon>Viridiplantae</taxon>
        <taxon>Streptophyta</taxon>
        <taxon>Embryophyta</taxon>
        <taxon>Tracheophyta</taxon>
        <taxon>Spermatophyta</taxon>
        <taxon>Magnoliopsida</taxon>
        <taxon>Liliopsida</taxon>
        <taxon>Asparagales</taxon>
        <taxon>Orchidaceae</taxon>
        <taxon>Apostasioideae</taxon>
        <taxon>Apostasia</taxon>
    </lineage>
</organism>
<feature type="region of interest" description="Disordered" evidence="7">
    <location>
        <begin position="102"/>
        <end position="144"/>
    </location>
</feature>
<feature type="region of interest" description="Disordered" evidence="7">
    <location>
        <begin position="165"/>
        <end position="252"/>
    </location>
</feature>
<name>A0A2I0B8T6_9ASPA</name>
<keyword evidence="4" id="KW-0862">Zinc</keyword>
<feature type="compositionally biased region" description="Low complexity" evidence="7">
    <location>
        <begin position="236"/>
        <end position="252"/>
    </location>
</feature>
<dbReference type="EMBL" id="KZ451906">
    <property type="protein sequence ID" value="PKA64189.1"/>
    <property type="molecule type" value="Genomic_DNA"/>
</dbReference>
<dbReference type="OrthoDB" id="2162994at2759"/>
<evidence type="ECO:0000256" key="3">
    <source>
        <dbReference type="ARBA" id="ARBA00022771"/>
    </source>
</evidence>
<dbReference type="InterPro" id="IPR000679">
    <property type="entry name" value="Znf_GATA"/>
</dbReference>
<feature type="domain" description="GATA-type" evidence="8">
    <location>
        <begin position="299"/>
        <end position="335"/>
    </location>
</feature>
<feature type="region of interest" description="Disordered" evidence="7">
    <location>
        <begin position="268"/>
        <end position="295"/>
    </location>
</feature>
<feature type="compositionally biased region" description="Polar residues" evidence="7">
    <location>
        <begin position="226"/>
        <end position="235"/>
    </location>
</feature>
<keyword evidence="3 6" id="KW-0863">Zinc-finger</keyword>
<dbReference type="InterPro" id="IPR013088">
    <property type="entry name" value="Znf_NHR/GATA"/>
</dbReference>
<dbReference type="InterPro" id="IPR051140">
    <property type="entry name" value="GATA_TF"/>
</dbReference>